<evidence type="ECO:0000259" key="4">
    <source>
        <dbReference type="PROSITE" id="PS50850"/>
    </source>
</evidence>
<feature type="transmembrane region" description="Helical" evidence="3">
    <location>
        <begin position="202"/>
        <end position="224"/>
    </location>
</feature>
<dbReference type="InterPro" id="IPR050375">
    <property type="entry name" value="MFS_TsgA-like"/>
</dbReference>
<evidence type="ECO:0000256" key="1">
    <source>
        <dbReference type="ARBA" id="ARBA00004429"/>
    </source>
</evidence>
<organism evidence="5">
    <name type="scientific">termite gut metagenome</name>
    <dbReference type="NCBI Taxonomy" id="433724"/>
    <lineage>
        <taxon>unclassified sequences</taxon>
        <taxon>metagenomes</taxon>
        <taxon>organismal metagenomes</taxon>
    </lineage>
</organism>
<dbReference type="SUPFAM" id="SSF103473">
    <property type="entry name" value="MFS general substrate transporter"/>
    <property type="match status" value="1"/>
</dbReference>
<feature type="domain" description="Major facilitator superfamily (MFS) profile" evidence="4">
    <location>
        <begin position="5"/>
        <end position="383"/>
    </location>
</feature>
<feature type="transmembrane region" description="Helical" evidence="3">
    <location>
        <begin position="274"/>
        <end position="291"/>
    </location>
</feature>
<dbReference type="GO" id="GO:0022857">
    <property type="term" value="F:transmembrane transporter activity"/>
    <property type="evidence" value="ECO:0007669"/>
    <property type="project" value="InterPro"/>
</dbReference>
<comment type="caution">
    <text evidence="5">The sequence shown here is derived from an EMBL/GenBank/DDBJ whole genome shotgun (WGS) entry which is preliminary data.</text>
</comment>
<dbReference type="InterPro" id="IPR020846">
    <property type="entry name" value="MFS_dom"/>
</dbReference>
<dbReference type="AlphaFoldDB" id="A0A5J4T4M9"/>
<dbReference type="InterPro" id="IPR011701">
    <property type="entry name" value="MFS"/>
</dbReference>
<keyword evidence="2" id="KW-1003">Cell membrane</keyword>
<feature type="transmembrane region" description="Helical" evidence="3">
    <location>
        <begin position="360"/>
        <end position="380"/>
    </location>
</feature>
<protein>
    <submittedName>
        <fullName evidence="5">L-fucose-proton symporter</fullName>
    </submittedName>
</protein>
<dbReference type="Gene3D" id="1.20.1250.20">
    <property type="entry name" value="MFS general substrate transporter like domains"/>
    <property type="match status" value="2"/>
</dbReference>
<feature type="transmembrane region" description="Helical" evidence="3">
    <location>
        <begin position="161"/>
        <end position="181"/>
    </location>
</feature>
<gene>
    <name evidence="5" type="ORF">EZS27_000275</name>
</gene>
<reference evidence="5" key="1">
    <citation type="submission" date="2019-03" db="EMBL/GenBank/DDBJ databases">
        <title>Single cell metagenomics reveals metabolic interactions within the superorganism composed of flagellate Streblomastix strix and complex community of Bacteroidetes bacteria on its surface.</title>
        <authorList>
            <person name="Treitli S.C."/>
            <person name="Kolisko M."/>
            <person name="Husnik F."/>
            <person name="Keeling P."/>
            <person name="Hampl V."/>
        </authorList>
    </citation>
    <scope>NUCLEOTIDE SEQUENCE</scope>
    <source>
        <strain evidence="5">STM</strain>
    </source>
</reference>
<dbReference type="GO" id="GO:0005886">
    <property type="term" value="C:plasma membrane"/>
    <property type="evidence" value="ECO:0007669"/>
    <property type="project" value="UniProtKB-SubCell"/>
</dbReference>
<sequence>MMKKSSILLLAPVLLTFFVMGAVDLVGIASNYVKEDFGLSDTVANIFPSMVFLWFFLFSVPSGLLMNKVGRKKTVLLSLIVTTLALIVPVVNYNFTFMLISFSLLGIGNTLMQVSLNPLISNVVVGNQLASTLTLGQFVKAIASFAAPIIAGWAALKFGNWRLLFFIYSAITILSFVLLGVTKIKEEPYQTKSSFIGCFRLLGNWQILLFFIGILAHVGIDVGINATAPKIFMERIAGMTLADAGFATSLYFLFRVIGCFLGTFILARFQIHKFFTVSVICMFLSVVGLSFASNLTTLYICIALIGFGNSNIFSMIFSKAIQFMPERNNEVSGLMIMGVSGGAIFPLLMGISSDWLKSQLGAVIIVAILVIYLFSLVTHIKNK</sequence>
<dbReference type="PANTHER" id="PTHR43702">
    <property type="entry name" value="L-FUCOSE-PROTON SYMPORTER"/>
    <property type="match status" value="1"/>
</dbReference>
<feature type="transmembrane region" description="Helical" evidence="3">
    <location>
        <begin position="132"/>
        <end position="155"/>
    </location>
</feature>
<keyword evidence="3" id="KW-0812">Transmembrane</keyword>
<comment type="subcellular location">
    <subcellularLocation>
        <location evidence="1">Cell inner membrane</location>
        <topology evidence="1">Multi-pass membrane protein</topology>
    </subcellularLocation>
</comment>
<feature type="transmembrane region" description="Helical" evidence="3">
    <location>
        <begin position="46"/>
        <end position="67"/>
    </location>
</feature>
<keyword evidence="3" id="KW-1133">Transmembrane helix</keyword>
<proteinExistence type="predicted"/>
<accession>A0A5J4T4M9</accession>
<evidence type="ECO:0000256" key="3">
    <source>
        <dbReference type="SAM" id="Phobius"/>
    </source>
</evidence>
<dbReference type="EMBL" id="SNRY01000003">
    <property type="protein sequence ID" value="KAA6352325.1"/>
    <property type="molecule type" value="Genomic_DNA"/>
</dbReference>
<dbReference type="PANTHER" id="PTHR43702:SF3">
    <property type="entry name" value="PROTEIN TSGA"/>
    <property type="match status" value="1"/>
</dbReference>
<dbReference type="PROSITE" id="PS50850">
    <property type="entry name" value="MFS"/>
    <property type="match status" value="1"/>
</dbReference>
<feature type="transmembrane region" description="Helical" evidence="3">
    <location>
        <begin position="74"/>
        <end position="91"/>
    </location>
</feature>
<evidence type="ECO:0000256" key="2">
    <source>
        <dbReference type="ARBA" id="ARBA00022475"/>
    </source>
</evidence>
<feature type="transmembrane region" description="Helical" evidence="3">
    <location>
        <begin position="297"/>
        <end position="317"/>
    </location>
</feature>
<feature type="transmembrane region" description="Helical" evidence="3">
    <location>
        <begin position="97"/>
        <end position="120"/>
    </location>
</feature>
<keyword evidence="3" id="KW-0472">Membrane</keyword>
<dbReference type="InterPro" id="IPR036259">
    <property type="entry name" value="MFS_trans_sf"/>
</dbReference>
<dbReference type="Pfam" id="PF07690">
    <property type="entry name" value="MFS_1"/>
    <property type="match status" value="1"/>
</dbReference>
<name>A0A5J4T4M9_9ZZZZ</name>
<evidence type="ECO:0000313" key="5">
    <source>
        <dbReference type="EMBL" id="KAA6352325.1"/>
    </source>
</evidence>
<feature type="transmembrane region" description="Helical" evidence="3">
    <location>
        <begin position="244"/>
        <end position="267"/>
    </location>
</feature>
<feature type="transmembrane region" description="Helical" evidence="3">
    <location>
        <begin position="329"/>
        <end position="348"/>
    </location>
</feature>